<evidence type="ECO:0000313" key="6">
    <source>
        <dbReference type="EMBL" id="AJI25220.1"/>
    </source>
</evidence>
<dbReference type="EC" id="3.1.3.48" evidence="5"/>
<accession>A0A0B6AK03</accession>
<protein>
    <recommendedName>
        <fullName evidence="5">Tyrosine-protein phosphatase</fullName>
        <ecNumber evidence="5">3.1.3.48</ecNumber>
    </recommendedName>
</protein>
<gene>
    <name evidence="6" type="ORF">BG04_3444</name>
</gene>
<evidence type="ECO:0000256" key="2">
    <source>
        <dbReference type="ARBA" id="ARBA00022801"/>
    </source>
</evidence>
<comment type="similarity">
    <text evidence="1 5">Belongs to the metallo-dependent hydrolases superfamily. CpsB/CapC family.</text>
</comment>
<dbReference type="PANTHER" id="PTHR39181:SF1">
    <property type="entry name" value="TYROSINE-PROTEIN PHOSPHATASE YWQE"/>
    <property type="match status" value="1"/>
</dbReference>
<sequence length="250" mass="27809">MIDIYTNILPNVNSGPKSVEEFLEMANVLVKQGVTEVVAAPLYDGKDSSCREGVDLANEWLRKSSISLSVLPGQKVIASTNMIISNEEYYTMTINENEKYMFLHIPQDVEIEVLENIAYELQLKGIVPVLNEPECHSLFVENPAHLYKLVKNGAVVQLSAQSVLGGNGSKAKKAAYQFIDHGLAHVIASGVNRENYQQYGLQKAYSAVSKKYGNSKLYHFMENAEAIASGKAVYKQEPERIKKTKFLGIF</sequence>
<keyword evidence="3 5" id="KW-0904">Protein phosphatase</keyword>
<dbReference type="GeneID" id="93641503"/>
<evidence type="ECO:0000256" key="1">
    <source>
        <dbReference type="ARBA" id="ARBA00005750"/>
    </source>
</evidence>
<keyword evidence="2 5" id="KW-0378">Hydrolase</keyword>
<evidence type="ECO:0000256" key="3">
    <source>
        <dbReference type="ARBA" id="ARBA00022912"/>
    </source>
</evidence>
<dbReference type="HOGENOM" id="CLU_085966_1_0_9"/>
<dbReference type="GO" id="GO:0004725">
    <property type="term" value="F:protein tyrosine phosphatase activity"/>
    <property type="evidence" value="ECO:0007669"/>
    <property type="project" value="UniProtKB-UniRule"/>
</dbReference>
<dbReference type="Proteomes" id="UP000031829">
    <property type="component" value="Chromosome"/>
</dbReference>
<dbReference type="Gene3D" id="3.20.20.140">
    <property type="entry name" value="Metal-dependent hydrolases"/>
    <property type="match status" value="1"/>
</dbReference>
<comment type="catalytic activity">
    <reaction evidence="4 5">
        <text>O-phospho-L-tyrosyl-[protein] + H2O = L-tyrosyl-[protein] + phosphate</text>
        <dbReference type="Rhea" id="RHEA:10684"/>
        <dbReference type="Rhea" id="RHEA-COMP:10136"/>
        <dbReference type="Rhea" id="RHEA-COMP:20101"/>
        <dbReference type="ChEBI" id="CHEBI:15377"/>
        <dbReference type="ChEBI" id="CHEBI:43474"/>
        <dbReference type="ChEBI" id="CHEBI:46858"/>
        <dbReference type="ChEBI" id="CHEBI:61978"/>
        <dbReference type="EC" id="3.1.3.48"/>
    </reaction>
</comment>
<proteinExistence type="inferred from homology"/>
<name>A0A0B6AK03_PRIM2</name>
<reference evidence="6 7" key="1">
    <citation type="journal article" date="2015" name="Genome Announc.">
        <title>Complete genome sequences for 35 biothreat assay-relevant bacillus species.</title>
        <authorList>
            <person name="Johnson S.L."/>
            <person name="Daligault H.E."/>
            <person name="Davenport K.W."/>
            <person name="Jaissle J."/>
            <person name="Frey K.G."/>
            <person name="Ladner J.T."/>
            <person name="Broomall S.M."/>
            <person name="Bishop-Lilly K.A."/>
            <person name="Bruce D.C."/>
            <person name="Gibbons H.S."/>
            <person name="Coyne S.R."/>
            <person name="Lo C.C."/>
            <person name="Meincke L."/>
            <person name="Munk A.C."/>
            <person name="Koroleva G.I."/>
            <person name="Rosenzweig C.N."/>
            <person name="Palacios G.F."/>
            <person name="Redden C.L."/>
            <person name="Minogue T.D."/>
            <person name="Chain P.S."/>
        </authorList>
    </citation>
    <scope>NUCLEOTIDE SEQUENCE [LARGE SCALE GENOMIC DNA]</scope>
    <source>
        <strain evidence="7">ATCC 14581 / DSM 32 / JCM 2506 / NBRC 15308 / NCIMB 9376 / NCTC 10342 / NRRL B-14308 / VKM B-512</strain>
    </source>
</reference>
<dbReference type="Pfam" id="PF19567">
    <property type="entry name" value="CpsB_CapC"/>
    <property type="match status" value="1"/>
</dbReference>
<dbReference type="PANTHER" id="PTHR39181">
    <property type="entry name" value="TYROSINE-PROTEIN PHOSPHATASE YWQE"/>
    <property type="match status" value="1"/>
</dbReference>
<dbReference type="GO" id="GO:0030145">
    <property type="term" value="F:manganese ion binding"/>
    <property type="evidence" value="ECO:0007669"/>
    <property type="project" value="UniProtKB-UniRule"/>
</dbReference>
<dbReference type="AlphaFoldDB" id="A0A0B6AK03"/>
<dbReference type="PIRSF" id="PIRSF016557">
    <property type="entry name" value="Caps_synth_CpsB"/>
    <property type="match status" value="1"/>
</dbReference>
<dbReference type="InterPro" id="IPR016667">
    <property type="entry name" value="Caps_polysacc_synth_CpsB/CapC"/>
</dbReference>
<evidence type="ECO:0000256" key="4">
    <source>
        <dbReference type="ARBA" id="ARBA00051722"/>
    </source>
</evidence>
<dbReference type="RefSeq" id="WP_034653720.1">
    <property type="nucleotide sequence ID" value="NZ_BCVB01000003.1"/>
</dbReference>
<dbReference type="EMBL" id="CP009920">
    <property type="protein sequence ID" value="AJI25220.1"/>
    <property type="molecule type" value="Genomic_DNA"/>
</dbReference>
<dbReference type="KEGG" id="bmeg:BG04_3444"/>
<evidence type="ECO:0000313" key="7">
    <source>
        <dbReference type="Proteomes" id="UP000031829"/>
    </source>
</evidence>
<organism evidence="6 7">
    <name type="scientific">Priestia megaterium (strain ATCC 14581 / DSM 32 / CCUG 1817 / JCM 2506 / NBRC 15308 / NCIMB 9376 / NCTC 10342 / NRRL B-14308 / VKM B-512 / Ford 19)</name>
    <name type="common">Bacillus megaterium</name>
    <dbReference type="NCBI Taxonomy" id="1348623"/>
    <lineage>
        <taxon>Bacteria</taxon>
        <taxon>Bacillati</taxon>
        <taxon>Bacillota</taxon>
        <taxon>Bacilli</taxon>
        <taxon>Bacillales</taxon>
        <taxon>Bacillaceae</taxon>
        <taxon>Priestia</taxon>
    </lineage>
</organism>
<evidence type="ECO:0000256" key="5">
    <source>
        <dbReference type="PIRNR" id="PIRNR016557"/>
    </source>
</evidence>